<dbReference type="STRING" id="1797729.A3A60_03525"/>
<sequence>MVRVSVAAAIVVAIVFAILFSPVFKINSIEFNAESCITDQKQLEKYQVLGKNILIFKSARLNSDLKSDFSCIDQIKTNKVFPQKLKIEITTQSPVAKIKSSDLAVTKDGTVRQSTQANLPTIFLPAGVQAAVGKRLVDTTTLFALDVAGQLRKSDFTPQNIRIVDGGDVAVYDTTGVIALFLPTKDATLQVDSLQAILAHSKIDEAKIAKIDLRFDKPVILNK</sequence>
<organism evidence="1 2">
    <name type="scientific">Candidatus Curtissbacteria bacterium RIFCSPLOWO2_01_FULL_42_26</name>
    <dbReference type="NCBI Taxonomy" id="1797729"/>
    <lineage>
        <taxon>Bacteria</taxon>
        <taxon>Candidatus Curtissiibacteriota</taxon>
    </lineage>
</organism>
<dbReference type="AlphaFoldDB" id="A0A1F5I4B7"/>
<protein>
    <recommendedName>
        <fullName evidence="3">POTRA domain-containing protein</fullName>
    </recommendedName>
</protein>
<evidence type="ECO:0008006" key="3">
    <source>
        <dbReference type="Google" id="ProtNLM"/>
    </source>
</evidence>
<evidence type="ECO:0000313" key="2">
    <source>
        <dbReference type="Proteomes" id="UP000179227"/>
    </source>
</evidence>
<comment type="caution">
    <text evidence="1">The sequence shown here is derived from an EMBL/GenBank/DDBJ whole genome shotgun (WGS) entry which is preliminary data.</text>
</comment>
<proteinExistence type="predicted"/>
<gene>
    <name evidence="1" type="ORF">A3A60_03525</name>
</gene>
<evidence type="ECO:0000313" key="1">
    <source>
        <dbReference type="EMBL" id="OGE11151.1"/>
    </source>
</evidence>
<dbReference type="EMBL" id="MFBS01000003">
    <property type="protein sequence ID" value="OGE11151.1"/>
    <property type="molecule type" value="Genomic_DNA"/>
</dbReference>
<accession>A0A1F5I4B7</accession>
<name>A0A1F5I4B7_9BACT</name>
<dbReference type="Proteomes" id="UP000179227">
    <property type="component" value="Unassembled WGS sequence"/>
</dbReference>
<reference evidence="1 2" key="1">
    <citation type="journal article" date="2016" name="Nat. Commun.">
        <title>Thousands of microbial genomes shed light on interconnected biogeochemical processes in an aquifer system.</title>
        <authorList>
            <person name="Anantharaman K."/>
            <person name="Brown C.T."/>
            <person name="Hug L.A."/>
            <person name="Sharon I."/>
            <person name="Castelle C.J."/>
            <person name="Probst A.J."/>
            <person name="Thomas B.C."/>
            <person name="Singh A."/>
            <person name="Wilkins M.J."/>
            <person name="Karaoz U."/>
            <person name="Brodie E.L."/>
            <person name="Williams K.H."/>
            <person name="Hubbard S.S."/>
            <person name="Banfield J.F."/>
        </authorList>
    </citation>
    <scope>NUCLEOTIDE SEQUENCE [LARGE SCALE GENOMIC DNA]</scope>
</reference>